<dbReference type="SUPFAM" id="SSF50952">
    <property type="entry name" value="Soluble quinoprotein glucose dehydrogenase"/>
    <property type="match status" value="1"/>
</dbReference>
<evidence type="ECO:0000256" key="5">
    <source>
        <dbReference type="SAM" id="SignalP"/>
    </source>
</evidence>
<dbReference type="InterPro" id="IPR055557">
    <property type="entry name" value="DUF7133"/>
</dbReference>
<feature type="chain" id="PRO_5021745563" evidence="5">
    <location>
        <begin position="32"/>
        <end position="982"/>
    </location>
</feature>
<dbReference type="Pfam" id="PF23500">
    <property type="entry name" value="DUF7133"/>
    <property type="match status" value="1"/>
</dbReference>
<dbReference type="AlphaFoldDB" id="A0A517TD61"/>
<dbReference type="InterPro" id="IPR011041">
    <property type="entry name" value="Quinoprot_gluc/sorb_DH_b-prop"/>
</dbReference>
<sequence precursor="true">MLMKFYLSLHNLSCLSVWAVLFQLMVTSACADEFPEVYNHPSEDHLKPMSAEEAAVTMKLPEGFRVSVFAEEPAVQNPIAMNWDEQGRLWIAENYTYASHKQRFDLSLRDRVLIFEDTNNDGISDTRSVFTDQVQMLTSVEVGKGGVWLMCPPNLLFIPDADGDGRPDGPPEVVVDGFEVKGANYHNFANGLKWGPDGWLYGRCGHAQNGHLGLPGTPPEERVLIDGGIWRYHPEKKIVEVLCHGTTNPWGHDWDRNGEIFFINTVIGHLWHAIPGAHFIEPSGNSENPLAYRRLDMIADHYHFDTSGSWTASRGGKANDLGGGHAHSGMMMYLADRWPEKYRDKLFTLNMHGRRANVERLEQVGAGYVGRHEPDFVIVEDPFFRGVDLNVGPDGNVYMIDWSDTGECHEASGVHRKSGRIYKISYGDEETATESQFAKPWCLSGDGELPRLWRDYQNGNTTPESLRELLNHKNEHVCVWAIRLLTDFWPLDTITGPRVNAVYPDDPETYNALLQLAQEDHSGLVQLTLASTLQRLPVEKRPALAKAILSHEEYAKDRDLPLLVWFGLMPVASEKPMELVSLVTDCRFPEVVRSIAHMAATQSEKNSNPLDALLANLDSLDPHMQSEVLFGIRDAFQGWRTAPKPARWDAVISSTAAEQNQEVVRDLSILFGDGRALDEIRKIALDDKQELKLRMQALETLIEARPDDLRSVCESLVSTRELNGIAVKGLAFYSDAAIAKLLIGNYGWFRQNDRATVIEVLISRALFAHELLDAIAEGRGRITTADISAFHARQIKGLNDESLSEKLLNVWGELRDSSADRKARMHALKEQLSLQSDEPINLVDGRILYNKSCSQCHKLFGEGKKVGPDLTGSQRANLDYLLENVVDPSAVVGKDYRMSIVLTADGRIFNGLVVAQDDKSLTLQTQTDRMTISMDDVDDLRTTPLSPMPDGLLDKLSEAQIRNLFAYLGSPTQIPLPAAEED</sequence>
<dbReference type="InterPro" id="IPR036909">
    <property type="entry name" value="Cyt_c-like_dom_sf"/>
</dbReference>
<keyword evidence="8" id="KW-1185">Reference proteome</keyword>
<keyword evidence="3 4" id="KW-0408">Iron</keyword>
<evidence type="ECO:0000313" key="7">
    <source>
        <dbReference type="EMBL" id="QDT66313.1"/>
    </source>
</evidence>
<dbReference type="Proteomes" id="UP000319976">
    <property type="component" value="Chromosome"/>
</dbReference>
<keyword evidence="5" id="KW-0732">Signal</keyword>
<evidence type="ECO:0000256" key="3">
    <source>
        <dbReference type="ARBA" id="ARBA00023004"/>
    </source>
</evidence>
<dbReference type="SUPFAM" id="SSF46626">
    <property type="entry name" value="Cytochrome c"/>
    <property type="match status" value="1"/>
</dbReference>
<keyword evidence="1 4" id="KW-0349">Heme</keyword>
<dbReference type="PANTHER" id="PTHR33546">
    <property type="entry name" value="LARGE, MULTIFUNCTIONAL SECRETED PROTEIN-RELATED"/>
    <property type="match status" value="1"/>
</dbReference>
<evidence type="ECO:0000256" key="4">
    <source>
        <dbReference type="PROSITE-ProRule" id="PRU00433"/>
    </source>
</evidence>
<dbReference type="GO" id="GO:0046872">
    <property type="term" value="F:metal ion binding"/>
    <property type="evidence" value="ECO:0007669"/>
    <property type="project" value="UniProtKB-KW"/>
</dbReference>
<reference evidence="7 8" key="1">
    <citation type="submission" date="2019-02" db="EMBL/GenBank/DDBJ databases">
        <title>Deep-cultivation of Planctomycetes and their phenomic and genomic characterization uncovers novel biology.</title>
        <authorList>
            <person name="Wiegand S."/>
            <person name="Jogler M."/>
            <person name="Boedeker C."/>
            <person name="Pinto D."/>
            <person name="Vollmers J."/>
            <person name="Rivas-Marin E."/>
            <person name="Kohn T."/>
            <person name="Peeters S.H."/>
            <person name="Heuer A."/>
            <person name="Rast P."/>
            <person name="Oberbeckmann S."/>
            <person name="Bunk B."/>
            <person name="Jeske O."/>
            <person name="Meyerdierks A."/>
            <person name="Storesund J.E."/>
            <person name="Kallscheuer N."/>
            <person name="Luecker S."/>
            <person name="Lage O.M."/>
            <person name="Pohl T."/>
            <person name="Merkel B.J."/>
            <person name="Hornburger P."/>
            <person name="Mueller R.-W."/>
            <person name="Bruemmer F."/>
            <person name="Labrenz M."/>
            <person name="Spormann A.M."/>
            <person name="Op den Camp H."/>
            <person name="Overmann J."/>
            <person name="Amann R."/>
            <person name="Jetten M.S.M."/>
            <person name="Mascher T."/>
            <person name="Medema M.H."/>
            <person name="Devos D.P."/>
            <person name="Kaster A.-K."/>
            <person name="Ovreas L."/>
            <person name="Rohde M."/>
            <person name="Galperin M.Y."/>
            <person name="Jogler C."/>
        </authorList>
    </citation>
    <scope>NUCLEOTIDE SEQUENCE [LARGE SCALE GENOMIC DNA]</scope>
    <source>
        <strain evidence="7 8">V22</strain>
    </source>
</reference>
<dbReference type="OrthoDB" id="225269at2"/>
<organism evidence="7 8">
    <name type="scientific">Calycomorphotria hydatis</name>
    <dbReference type="NCBI Taxonomy" id="2528027"/>
    <lineage>
        <taxon>Bacteria</taxon>
        <taxon>Pseudomonadati</taxon>
        <taxon>Planctomycetota</taxon>
        <taxon>Planctomycetia</taxon>
        <taxon>Planctomycetales</taxon>
        <taxon>Planctomycetaceae</taxon>
        <taxon>Calycomorphotria</taxon>
    </lineage>
</organism>
<dbReference type="InterPro" id="IPR011042">
    <property type="entry name" value="6-blade_b-propeller_TolB-like"/>
</dbReference>
<dbReference type="InterPro" id="IPR013427">
    <property type="entry name" value="Haem-bd_dom_put"/>
</dbReference>
<feature type="domain" description="Cytochrome c" evidence="6">
    <location>
        <begin position="840"/>
        <end position="972"/>
    </location>
</feature>
<accession>A0A517TD61</accession>
<dbReference type="NCBIfam" id="TIGR02603">
    <property type="entry name" value="CxxCH_TIGR02603"/>
    <property type="match status" value="1"/>
</dbReference>
<feature type="signal peptide" evidence="5">
    <location>
        <begin position="1"/>
        <end position="31"/>
    </location>
</feature>
<protein>
    <submittedName>
        <fullName evidence="7">Cytochrome c</fullName>
    </submittedName>
</protein>
<keyword evidence="2 4" id="KW-0479">Metal-binding</keyword>
<dbReference type="InterPro" id="IPR013428">
    <property type="entry name" value="Membrane-bound_put_N"/>
</dbReference>
<dbReference type="KEGG" id="chya:V22_35780"/>
<dbReference type="NCBIfam" id="TIGR02604">
    <property type="entry name" value="Piru_Ver_Nterm"/>
    <property type="match status" value="1"/>
</dbReference>
<evidence type="ECO:0000259" key="6">
    <source>
        <dbReference type="PROSITE" id="PS51007"/>
    </source>
</evidence>
<gene>
    <name evidence="7" type="ORF">V22_35780</name>
</gene>
<evidence type="ECO:0000256" key="2">
    <source>
        <dbReference type="ARBA" id="ARBA00022723"/>
    </source>
</evidence>
<dbReference type="EMBL" id="CP036316">
    <property type="protein sequence ID" value="QDT66313.1"/>
    <property type="molecule type" value="Genomic_DNA"/>
</dbReference>
<dbReference type="Gene3D" id="2.120.10.30">
    <property type="entry name" value="TolB, C-terminal domain"/>
    <property type="match status" value="1"/>
</dbReference>
<evidence type="ECO:0000256" key="1">
    <source>
        <dbReference type="ARBA" id="ARBA00022617"/>
    </source>
</evidence>
<proteinExistence type="predicted"/>
<evidence type="ECO:0000313" key="8">
    <source>
        <dbReference type="Proteomes" id="UP000319976"/>
    </source>
</evidence>
<dbReference type="GO" id="GO:0020037">
    <property type="term" value="F:heme binding"/>
    <property type="evidence" value="ECO:0007669"/>
    <property type="project" value="InterPro"/>
</dbReference>
<name>A0A517TD61_9PLAN</name>
<dbReference type="PROSITE" id="PS51007">
    <property type="entry name" value="CYTC"/>
    <property type="match status" value="1"/>
</dbReference>
<dbReference type="Gene3D" id="1.10.760.10">
    <property type="entry name" value="Cytochrome c-like domain"/>
    <property type="match status" value="1"/>
</dbReference>
<dbReference type="InterPro" id="IPR009056">
    <property type="entry name" value="Cyt_c-like_dom"/>
</dbReference>
<dbReference type="PANTHER" id="PTHR33546:SF1">
    <property type="entry name" value="LARGE, MULTIFUNCTIONAL SECRETED PROTEIN"/>
    <property type="match status" value="1"/>
</dbReference>
<dbReference type="PROSITE" id="PS51257">
    <property type="entry name" value="PROKAR_LIPOPROTEIN"/>
    <property type="match status" value="1"/>
</dbReference>
<dbReference type="GO" id="GO:0009055">
    <property type="term" value="F:electron transfer activity"/>
    <property type="evidence" value="ECO:0007669"/>
    <property type="project" value="InterPro"/>
</dbReference>